<accession>A0A9Q9ICP2</accession>
<keyword evidence="3" id="KW-1185">Reference proteome</keyword>
<evidence type="ECO:0000313" key="2">
    <source>
        <dbReference type="EMBL" id="UWZ50773.1"/>
    </source>
</evidence>
<proteinExistence type="predicted"/>
<dbReference type="Proteomes" id="UP001058003">
    <property type="component" value="Chromosome"/>
</dbReference>
<protein>
    <submittedName>
        <fullName evidence="2">Uncharacterized protein</fullName>
    </submittedName>
</protein>
<evidence type="ECO:0000256" key="1">
    <source>
        <dbReference type="SAM" id="MobiDB-lite"/>
    </source>
</evidence>
<dbReference type="RefSeq" id="WP_033358203.1">
    <property type="nucleotide sequence ID" value="NZ_CP073767.1"/>
</dbReference>
<gene>
    <name evidence="2" type="ORF">Daura_28600</name>
</gene>
<dbReference type="OrthoDB" id="2406922at2"/>
<sequence>MTAVSAGRSRREALDLARQSRRPSRLGGPAGAAPGPDHHRSGDAGFVTLLRQVWRSAAQAPDLHQAVDTMLTLDGHVPAEVPLRALATPAACAVAALWGASWQGEHRCRELPTAGRTAYTGEVGLGTDGRLLIRTPGEPPLDPAALVGRPRRVPWSRMALERYHTTLAQARLRAEEAAADCRRWLVEQGEEGRAAILDRLEQATLRTAPFILYQEGRQYTNFRDRNTIVGKTLWPGHPDCAYTALRYLPPDLWPTQDVLMVVCLTLLVRSGSPGRIEEANGTELNLDNIGDLLERVRRTYERVGAGTPVAAAPDTRVASLDTLAGELAAQRAAVAGQAQLYREIHGALLHKVERVAAAPGPEAWAREAALVERLLERLPVHGGTLATLGDALEADPSWLTRPHGGFGTGLESLVYETVRAATGVFGADFAMSRGMRRLGALIEAMRGQEWQRIVGWELPEYFCCVVPAADADRHFPGGPAKVADLAWAMSSRMQYNSWHFVPGNLPPEAAALRRDYFVPPTMPDIAHFSDQHHHGHVTARVRFTVRSPQPVEILGRQFKGFIDLRLLRCDGAPFEEADLLAAHQASRFIARATGLAADLAAAGDRFAVTAFDSRWHWTTILAAAATGSRR</sequence>
<dbReference type="AlphaFoldDB" id="A0A9Q9ICP2"/>
<feature type="region of interest" description="Disordered" evidence="1">
    <location>
        <begin position="1"/>
        <end position="42"/>
    </location>
</feature>
<name>A0A9Q9ICP2_9ACTN</name>
<reference evidence="2" key="1">
    <citation type="submission" date="2021-04" db="EMBL/GenBank/DDBJ databases">
        <title>Dactylosporangium aurantiacum NRRL B-8018 full assembly.</title>
        <authorList>
            <person name="Hartkoorn R.C."/>
            <person name="Beaudoing E."/>
            <person name="Hot D."/>
        </authorList>
    </citation>
    <scope>NUCLEOTIDE SEQUENCE</scope>
    <source>
        <strain evidence="2">NRRL B-8018</strain>
    </source>
</reference>
<organism evidence="2 3">
    <name type="scientific">Dactylosporangium aurantiacum</name>
    <dbReference type="NCBI Taxonomy" id="35754"/>
    <lineage>
        <taxon>Bacteria</taxon>
        <taxon>Bacillati</taxon>
        <taxon>Actinomycetota</taxon>
        <taxon>Actinomycetes</taxon>
        <taxon>Micromonosporales</taxon>
        <taxon>Micromonosporaceae</taxon>
        <taxon>Dactylosporangium</taxon>
    </lineage>
</organism>
<dbReference type="EMBL" id="CP073767">
    <property type="protein sequence ID" value="UWZ50773.1"/>
    <property type="molecule type" value="Genomic_DNA"/>
</dbReference>
<dbReference type="KEGG" id="daur:Daura_28600"/>
<evidence type="ECO:0000313" key="3">
    <source>
        <dbReference type="Proteomes" id="UP001058003"/>
    </source>
</evidence>